<reference evidence="3 5" key="1">
    <citation type="journal article" date="2010" name="BMC Genomics">
        <title>Combination of measures distinguishes pre-miRNAs from other stem-loops in the genome of the newly sequenced Anopheles darlingi.</title>
        <authorList>
            <person name="Mendes N.D."/>
            <person name="Freitas A.T."/>
            <person name="Vasconcelos A.T."/>
            <person name="Sagot M.F."/>
        </authorList>
    </citation>
    <scope>NUCLEOTIDE SEQUENCE</scope>
</reference>
<evidence type="ECO:0000313" key="4">
    <source>
        <dbReference type="EnsemblMetazoa" id="ADAC008218-PA"/>
    </source>
</evidence>
<dbReference type="EnsemblMetazoa" id="ADAC008218-RA">
    <property type="protein sequence ID" value="ADAC008218-PA"/>
    <property type="gene ID" value="ADAC008218"/>
</dbReference>
<dbReference type="eggNOG" id="ENOG502T8P1">
    <property type="taxonomic scope" value="Eukaryota"/>
</dbReference>
<name>W5J9W2_ANODA</name>
<reference evidence="3" key="3">
    <citation type="journal article" date="2013" name="Nucleic Acids Res.">
        <title>The genome of Anopheles darlingi, the main neotropical malaria vector.</title>
        <authorList>
            <person name="Marinotti O."/>
            <person name="Cerqueira G.C."/>
            <person name="de Almeida L.G."/>
            <person name="Ferro M.I."/>
            <person name="Loreto E.L."/>
            <person name="Zaha A."/>
            <person name="Teixeira S.M."/>
            <person name="Wespiser A.R."/>
            <person name="Almeida E Silva A."/>
            <person name="Schlindwein A.D."/>
            <person name="Pacheco A.C."/>
            <person name="Silva A.L."/>
            <person name="Graveley B.R."/>
            <person name="Walenz B.P."/>
            <person name="Lima Bde A."/>
            <person name="Ribeiro C.A."/>
            <person name="Nunes-Silva C.G."/>
            <person name="de Carvalho C.R."/>
            <person name="Soares C.M."/>
            <person name="de Menezes C.B."/>
            <person name="Matiolli C."/>
            <person name="Caffrey D."/>
            <person name="Araujo D.A."/>
            <person name="de Oliveira D.M."/>
            <person name="Golenbock D."/>
            <person name="Grisard E.C."/>
            <person name="Fantinatti-Garboggini F."/>
            <person name="de Carvalho F.M."/>
            <person name="Barcellos F.G."/>
            <person name="Prosdocimi F."/>
            <person name="May G."/>
            <person name="Azevedo Junior G.M."/>
            <person name="Guimaraes G.M."/>
            <person name="Goldman G.H."/>
            <person name="Padilha I.Q."/>
            <person name="Batista Jda S."/>
            <person name="Ferro J.A."/>
            <person name="Ribeiro J.M."/>
            <person name="Fietto J.L."/>
            <person name="Dabbas K.M."/>
            <person name="Cerdeira L."/>
            <person name="Agnez-Lima L.F."/>
            <person name="Brocchi M."/>
            <person name="de Carvalho M.O."/>
            <person name="Teixeira Mde M."/>
            <person name="Diniz Maia Mde M."/>
            <person name="Goldman M.H."/>
            <person name="Cruz Schneider M.P."/>
            <person name="Felipe M.S."/>
            <person name="Hungria M."/>
            <person name="Nicolas M.F."/>
            <person name="Pereira M."/>
            <person name="Montes M.A."/>
            <person name="Cantao M.E."/>
            <person name="Vincentz M."/>
            <person name="Rafael M.S."/>
            <person name="Silverman N."/>
            <person name="Stoco P.H."/>
            <person name="Souza R.C."/>
            <person name="Vicentini R."/>
            <person name="Gazzinelli R.T."/>
            <person name="Neves Rde O."/>
            <person name="Silva R."/>
            <person name="Astolfi-Filho S."/>
            <person name="Maciel T.E."/>
            <person name="Urmenyi T.P."/>
            <person name="Tadei W.P."/>
            <person name="Camargo E.P."/>
            <person name="de Vasconcelos A.T."/>
        </authorList>
    </citation>
    <scope>NUCLEOTIDE SEQUENCE</scope>
</reference>
<evidence type="ECO:0000313" key="3">
    <source>
        <dbReference type="EMBL" id="ETN60198.1"/>
    </source>
</evidence>
<sequence>MTLILVLLFLKNICVFLNKLVLRCYNSFLIHPPHGHLDGGKHGGYGGGGGGAGGGSGSGSGSGHSGFGSGLGVRPRRTRNRNNRPTEQQQQQLLMLNRDPAAFATYGDGNGLRPQYQQHYYNHY</sequence>
<dbReference type="EMBL" id="ADMH02001962">
    <property type="protein sequence ID" value="ETN60198.1"/>
    <property type="molecule type" value="Genomic_DNA"/>
</dbReference>
<feature type="region of interest" description="Disordered" evidence="1">
    <location>
        <begin position="39"/>
        <end position="94"/>
    </location>
</feature>
<accession>W5J9W2</accession>
<evidence type="ECO:0000256" key="1">
    <source>
        <dbReference type="SAM" id="MobiDB-lite"/>
    </source>
</evidence>
<keyword evidence="5" id="KW-1185">Reference proteome</keyword>
<evidence type="ECO:0000313" key="5">
    <source>
        <dbReference type="Proteomes" id="UP000000673"/>
    </source>
</evidence>
<feature type="compositionally biased region" description="Low complexity" evidence="1">
    <location>
        <begin position="83"/>
        <end position="92"/>
    </location>
</feature>
<feature type="chain" id="PRO_5010155119" evidence="2">
    <location>
        <begin position="18"/>
        <end position="124"/>
    </location>
</feature>
<proteinExistence type="predicted"/>
<gene>
    <name evidence="3" type="ORF">AND_008218</name>
</gene>
<feature type="compositionally biased region" description="Gly residues" evidence="1">
    <location>
        <begin position="42"/>
        <end position="71"/>
    </location>
</feature>
<reference evidence="3" key="2">
    <citation type="submission" date="2010-05" db="EMBL/GenBank/DDBJ databases">
        <authorList>
            <person name="Almeida L.G."/>
            <person name="Nicolas M.F."/>
            <person name="Souza R.C."/>
            <person name="Vasconcelos A.T.R."/>
        </authorList>
    </citation>
    <scope>NUCLEOTIDE SEQUENCE</scope>
</reference>
<feature type="signal peptide" evidence="2">
    <location>
        <begin position="1"/>
        <end position="17"/>
    </location>
</feature>
<reference evidence="4" key="4">
    <citation type="submission" date="2015-06" db="UniProtKB">
        <authorList>
            <consortium name="EnsemblMetazoa"/>
        </authorList>
    </citation>
    <scope>IDENTIFICATION</scope>
</reference>
<organism evidence="3">
    <name type="scientific">Anopheles darlingi</name>
    <name type="common">Mosquito</name>
    <dbReference type="NCBI Taxonomy" id="43151"/>
    <lineage>
        <taxon>Eukaryota</taxon>
        <taxon>Metazoa</taxon>
        <taxon>Ecdysozoa</taxon>
        <taxon>Arthropoda</taxon>
        <taxon>Hexapoda</taxon>
        <taxon>Insecta</taxon>
        <taxon>Pterygota</taxon>
        <taxon>Neoptera</taxon>
        <taxon>Endopterygota</taxon>
        <taxon>Diptera</taxon>
        <taxon>Nematocera</taxon>
        <taxon>Culicoidea</taxon>
        <taxon>Culicidae</taxon>
        <taxon>Anophelinae</taxon>
        <taxon>Anopheles</taxon>
    </lineage>
</organism>
<evidence type="ECO:0000256" key="2">
    <source>
        <dbReference type="SAM" id="SignalP"/>
    </source>
</evidence>
<protein>
    <submittedName>
        <fullName evidence="3 4">Uncharacterized protein</fullName>
    </submittedName>
</protein>
<dbReference type="AlphaFoldDB" id="W5J9W2"/>
<dbReference type="VEuPathDB" id="VectorBase:ADAC008218"/>
<dbReference type="HOGENOM" id="CLU_2265953_0_0_1"/>
<keyword evidence="2" id="KW-0732">Signal</keyword>
<dbReference type="Proteomes" id="UP000000673">
    <property type="component" value="Unassembled WGS sequence"/>
</dbReference>